<feature type="compositionally biased region" description="Low complexity" evidence="1">
    <location>
        <begin position="288"/>
        <end position="304"/>
    </location>
</feature>
<dbReference type="EMBL" id="LDAU01000204">
    <property type="protein sequence ID" value="KRW99732.1"/>
    <property type="molecule type" value="Genomic_DNA"/>
</dbReference>
<keyword evidence="3" id="KW-1185">Reference proteome</keyword>
<dbReference type="AlphaFoldDB" id="A0A0V0QCF5"/>
<accession>A0A0V0QCF5</accession>
<feature type="region of interest" description="Disordered" evidence="1">
    <location>
        <begin position="93"/>
        <end position="113"/>
    </location>
</feature>
<evidence type="ECO:0000256" key="1">
    <source>
        <dbReference type="SAM" id="MobiDB-lite"/>
    </source>
</evidence>
<comment type="caution">
    <text evidence="2">The sequence shown here is derived from an EMBL/GenBank/DDBJ whole genome shotgun (WGS) entry which is preliminary data.</text>
</comment>
<name>A0A0V0QCF5_PSEPJ</name>
<proteinExistence type="predicted"/>
<dbReference type="InParanoid" id="A0A0V0QCF5"/>
<dbReference type="Proteomes" id="UP000054937">
    <property type="component" value="Unassembled WGS sequence"/>
</dbReference>
<feature type="region of interest" description="Disordered" evidence="1">
    <location>
        <begin position="197"/>
        <end position="219"/>
    </location>
</feature>
<feature type="compositionally biased region" description="Polar residues" evidence="1">
    <location>
        <begin position="305"/>
        <end position="318"/>
    </location>
</feature>
<evidence type="ECO:0000313" key="3">
    <source>
        <dbReference type="Proteomes" id="UP000054937"/>
    </source>
</evidence>
<organism evidence="2 3">
    <name type="scientific">Pseudocohnilembus persalinus</name>
    <name type="common">Ciliate</name>
    <dbReference type="NCBI Taxonomy" id="266149"/>
    <lineage>
        <taxon>Eukaryota</taxon>
        <taxon>Sar</taxon>
        <taxon>Alveolata</taxon>
        <taxon>Ciliophora</taxon>
        <taxon>Intramacronucleata</taxon>
        <taxon>Oligohymenophorea</taxon>
        <taxon>Scuticociliatia</taxon>
        <taxon>Philasterida</taxon>
        <taxon>Pseudocohnilembidae</taxon>
        <taxon>Pseudocohnilembus</taxon>
    </lineage>
</organism>
<protein>
    <submittedName>
        <fullName evidence="2">Uncharacterized protein</fullName>
    </submittedName>
</protein>
<gene>
    <name evidence="2" type="ORF">PPERSA_07809</name>
</gene>
<feature type="compositionally biased region" description="Polar residues" evidence="1">
    <location>
        <begin position="35"/>
        <end position="65"/>
    </location>
</feature>
<feature type="compositionally biased region" description="Low complexity" evidence="1">
    <location>
        <begin position="95"/>
        <end position="113"/>
    </location>
</feature>
<sequence>MLIINDYTQNEYNIFKKQNLFPYSKGRTVSGISPIPTQLQSPMTSNTKINSPSKPQHKYQQSEFNHPIQSQDDMFYQKKKKTLTMDFDSYQHGENFYNNQKNNENQSQQVKNQGKSGNLLDIANTFLNSPLMQQISQIDSNQSESASKNFNKQNLLQNYEPYSSSKKANDNLNDESVFSQFNSRIQEEMRSLFMKEQEEEKKINENNQKNKTTFKPNPQEQIQEIDSHKEHDNLHKNDEQEYNTEEQIQNYQQQQEQFLLQQQLKQNQLKQQQIEDENQSKNDDHEQYQQLNQNLDNQEQIQNQWNNKEYPQERNYSFNKKEFQ</sequence>
<feature type="compositionally biased region" description="Basic and acidic residues" evidence="1">
    <location>
        <begin position="278"/>
        <end position="287"/>
    </location>
</feature>
<feature type="region of interest" description="Disordered" evidence="1">
    <location>
        <begin position="270"/>
        <end position="324"/>
    </location>
</feature>
<reference evidence="2 3" key="1">
    <citation type="journal article" date="2015" name="Sci. Rep.">
        <title>Genome of the facultative scuticociliatosis pathogen Pseudocohnilembus persalinus provides insight into its virulence through horizontal gene transfer.</title>
        <authorList>
            <person name="Xiong J."/>
            <person name="Wang G."/>
            <person name="Cheng J."/>
            <person name="Tian M."/>
            <person name="Pan X."/>
            <person name="Warren A."/>
            <person name="Jiang C."/>
            <person name="Yuan D."/>
            <person name="Miao W."/>
        </authorList>
    </citation>
    <scope>NUCLEOTIDE SEQUENCE [LARGE SCALE GENOMIC DNA]</scope>
    <source>
        <strain evidence="2">36N120E</strain>
    </source>
</reference>
<evidence type="ECO:0000313" key="2">
    <source>
        <dbReference type="EMBL" id="KRW99732.1"/>
    </source>
</evidence>
<feature type="region of interest" description="Disordered" evidence="1">
    <location>
        <begin position="34"/>
        <end position="65"/>
    </location>
</feature>